<reference evidence="1 2" key="1">
    <citation type="submission" date="2019-03" db="EMBL/GenBank/DDBJ databases">
        <title>First draft genome of Liparis tanakae, snailfish: a comprehensive survey of snailfish specific genes.</title>
        <authorList>
            <person name="Kim W."/>
            <person name="Song I."/>
            <person name="Jeong J.-H."/>
            <person name="Kim D."/>
            <person name="Kim S."/>
            <person name="Ryu S."/>
            <person name="Song J.Y."/>
            <person name="Lee S.K."/>
        </authorList>
    </citation>
    <scope>NUCLEOTIDE SEQUENCE [LARGE SCALE GENOMIC DNA]</scope>
    <source>
        <tissue evidence="1">Muscle</tissue>
    </source>
</reference>
<dbReference type="AlphaFoldDB" id="A0A4Z2EAZ2"/>
<proteinExistence type="predicted"/>
<organism evidence="1 2">
    <name type="scientific">Liparis tanakae</name>
    <name type="common">Tanaka's snailfish</name>
    <dbReference type="NCBI Taxonomy" id="230148"/>
    <lineage>
        <taxon>Eukaryota</taxon>
        <taxon>Metazoa</taxon>
        <taxon>Chordata</taxon>
        <taxon>Craniata</taxon>
        <taxon>Vertebrata</taxon>
        <taxon>Euteleostomi</taxon>
        <taxon>Actinopterygii</taxon>
        <taxon>Neopterygii</taxon>
        <taxon>Teleostei</taxon>
        <taxon>Neoteleostei</taxon>
        <taxon>Acanthomorphata</taxon>
        <taxon>Eupercaria</taxon>
        <taxon>Perciformes</taxon>
        <taxon>Cottioidei</taxon>
        <taxon>Cottales</taxon>
        <taxon>Liparidae</taxon>
        <taxon>Liparis</taxon>
    </lineage>
</organism>
<evidence type="ECO:0000313" key="2">
    <source>
        <dbReference type="Proteomes" id="UP000314294"/>
    </source>
</evidence>
<dbReference type="Proteomes" id="UP000314294">
    <property type="component" value="Unassembled WGS sequence"/>
</dbReference>
<name>A0A4Z2EAZ2_9TELE</name>
<accession>A0A4Z2EAZ2</accession>
<keyword evidence="2" id="KW-1185">Reference proteome</keyword>
<evidence type="ECO:0000313" key="1">
    <source>
        <dbReference type="EMBL" id="TNN25714.1"/>
    </source>
</evidence>
<sequence>MSLCFRFCGGETLKTCSSESTSPGCRQERSDWTLPSSPHIHWGCWVMKTVGRRDQPLHRRLRDNT</sequence>
<protein>
    <submittedName>
        <fullName evidence="1">Uncharacterized protein</fullName>
    </submittedName>
</protein>
<comment type="caution">
    <text evidence="1">The sequence shown here is derived from an EMBL/GenBank/DDBJ whole genome shotgun (WGS) entry which is preliminary data.</text>
</comment>
<gene>
    <name evidence="1" type="ORF">EYF80_064155</name>
</gene>
<dbReference type="EMBL" id="SRLO01011836">
    <property type="protein sequence ID" value="TNN25714.1"/>
    <property type="molecule type" value="Genomic_DNA"/>
</dbReference>